<feature type="transmembrane region" description="Helical" evidence="10">
    <location>
        <begin position="482"/>
        <end position="507"/>
    </location>
</feature>
<dbReference type="Pfam" id="PF01534">
    <property type="entry name" value="Frizzled"/>
    <property type="match status" value="1"/>
</dbReference>
<evidence type="ECO:0000256" key="7">
    <source>
        <dbReference type="ARBA" id="ARBA00023157"/>
    </source>
</evidence>
<evidence type="ECO:0000259" key="11">
    <source>
        <dbReference type="PROSITE" id="PS50038"/>
    </source>
</evidence>
<evidence type="ECO:0000256" key="2">
    <source>
        <dbReference type="ARBA" id="ARBA00008077"/>
    </source>
</evidence>
<protein>
    <submittedName>
        <fullName evidence="13">Frizzled class receptor 7</fullName>
    </submittedName>
</protein>
<keyword evidence="6 10" id="KW-0472">Membrane</keyword>
<feature type="transmembrane region" description="Helical" evidence="10">
    <location>
        <begin position="398"/>
        <end position="423"/>
    </location>
</feature>
<dbReference type="SMART" id="SM01330">
    <property type="entry name" value="Frizzled"/>
    <property type="match status" value="1"/>
</dbReference>
<feature type="disulfide bond" evidence="9">
    <location>
        <begin position="135"/>
        <end position="196"/>
    </location>
</feature>
<comment type="subcellular location">
    <subcellularLocation>
        <location evidence="1">Membrane</location>
        <topology evidence="1">Multi-pass membrane protein</topology>
    </subcellularLocation>
</comment>
<comment type="similarity">
    <text evidence="2">Belongs to the G-protein coupled receptor Fz/Smo family.</text>
</comment>
<dbReference type="Ensembl" id="ENSOSIT00000007171.1">
    <property type="protein sequence ID" value="ENSOSIP00000006708.1"/>
    <property type="gene ID" value="ENSOSIG00000004529.1"/>
</dbReference>
<feature type="disulfide bond" evidence="9">
    <location>
        <begin position="210"/>
        <end position="234"/>
    </location>
</feature>
<dbReference type="PRINTS" id="PR00489">
    <property type="entry name" value="FRIZZLED"/>
</dbReference>
<dbReference type="GO" id="GO:0060070">
    <property type="term" value="P:canonical Wnt signaling pathway"/>
    <property type="evidence" value="ECO:0007669"/>
    <property type="project" value="TreeGrafter"/>
</dbReference>
<dbReference type="GO" id="GO:0005886">
    <property type="term" value="C:plasma membrane"/>
    <property type="evidence" value="ECO:0007669"/>
    <property type="project" value="TreeGrafter"/>
</dbReference>
<dbReference type="SMART" id="SM00063">
    <property type="entry name" value="FRI"/>
    <property type="match status" value="1"/>
</dbReference>
<dbReference type="GeneTree" id="ENSGT00940000158239"/>
<feature type="transmembrane region" description="Helical" evidence="10">
    <location>
        <begin position="443"/>
        <end position="462"/>
    </location>
</feature>
<name>A0A8C7X2N6_9TELE</name>
<keyword evidence="8" id="KW-0675">Receptor</keyword>
<evidence type="ECO:0000256" key="1">
    <source>
        <dbReference type="ARBA" id="ARBA00004141"/>
    </source>
</evidence>
<dbReference type="Pfam" id="PF01392">
    <property type="entry name" value="Fz"/>
    <property type="match status" value="1"/>
</dbReference>
<dbReference type="PANTHER" id="PTHR11309">
    <property type="entry name" value="FRIZZLED"/>
    <property type="match status" value="1"/>
</dbReference>
<evidence type="ECO:0000256" key="3">
    <source>
        <dbReference type="ARBA" id="ARBA00022473"/>
    </source>
</evidence>
<proteinExistence type="inferred from homology"/>
<feature type="domain" description="G-protein coupled receptors family 2 profile 2" evidence="12">
    <location>
        <begin position="313"/>
        <end position="616"/>
    </location>
</feature>
<reference evidence="13" key="2">
    <citation type="submission" date="2025-09" db="UniProtKB">
        <authorList>
            <consortium name="Ensembl"/>
        </authorList>
    </citation>
    <scope>IDENTIFICATION</scope>
</reference>
<feature type="transmembrane region" description="Helical" evidence="10">
    <location>
        <begin position="350"/>
        <end position="371"/>
    </location>
</feature>
<organism evidence="13 14">
    <name type="scientific">Oryzias sinensis</name>
    <name type="common">Chinese medaka</name>
    <dbReference type="NCBI Taxonomy" id="183150"/>
    <lineage>
        <taxon>Eukaryota</taxon>
        <taxon>Metazoa</taxon>
        <taxon>Chordata</taxon>
        <taxon>Craniata</taxon>
        <taxon>Vertebrata</taxon>
        <taxon>Euteleostomi</taxon>
        <taxon>Actinopterygii</taxon>
        <taxon>Neopterygii</taxon>
        <taxon>Teleostei</taxon>
        <taxon>Neoteleostei</taxon>
        <taxon>Acanthomorphata</taxon>
        <taxon>Ovalentaria</taxon>
        <taxon>Atherinomorphae</taxon>
        <taxon>Beloniformes</taxon>
        <taxon>Adrianichthyidae</taxon>
        <taxon>Oryziinae</taxon>
        <taxon>Oryzias</taxon>
    </lineage>
</organism>
<dbReference type="Gene3D" id="1.20.1070.10">
    <property type="entry name" value="Rhodopsin 7-helix transmembrane proteins"/>
    <property type="match status" value="1"/>
</dbReference>
<feature type="transmembrane region" description="Helical" evidence="10">
    <location>
        <begin position="317"/>
        <end position="338"/>
    </location>
</feature>
<dbReference type="InterPro" id="IPR000539">
    <property type="entry name" value="Frizzled/Smoothened_7TM"/>
</dbReference>
<comment type="caution">
    <text evidence="9">Lacks conserved residue(s) required for the propagation of feature annotation.</text>
</comment>
<dbReference type="PANTHER" id="PTHR11309:SF31">
    <property type="entry name" value="FRIZZLED-7"/>
    <property type="match status" value="1"/>
</dbReference>
<evidence type="ECO:0000313" key="14">
    <source>
        <dbReference type="Proteomes" id="UP000694383"/>
    </source>
</evidence>
<accession>A0A8C7X2N6</accession>
<evidence type="ECO:0000256" key="5">
    <source>
        <dbReference type="ARBA" id="ARBA00022989"/>
    </source>
</evidence>
<dbReference type="Gene3D" id="1.10.2000.10">
    <property type="entry name" value="Frizzled cysteine-rich domain"/>
    <property type="match status" value="1"/>
</dbReference>
<evidence type="ECO:0000256" key="8">
    <source>
        <dbReference type="ARBA" id="ARBA00023170"/>
    </source>
</evidence>
<evidence type="ECO:0000256" key="9">
    <source>
        <dbReference type="PROSITE-ProRule" id="PRU00090"/>
    </source>
</evidence>
<dbReference type="InterPro" id="IPR015526">
    <property type="entry name" value="Frizzled/SFRP"/>
</dbReference>
<dbReference type="InterPro" id="IPR017981">
    <property type="entry name" value="GPCR_2-like_7TM"/>
</dbReference>
<dbReference type="InterPro" id="IPR036790">
    <property type="entry name" value="Frizzled_dom_sf"/>
</dbReference>
<dbReference type="PROSITE" id="PS50038">
    <property type="entry name" value="FZ"/>
    <property type="match status" value="1"/>
</dbReference>
<keyword evidence="4 10" id="KW-0812">Transmembrane</keyword>
<evidence type="ECO:0000259" key="12">
    <source>
        <dbReference type="PROSITE" id="PS50261"/>
    </source>
</evidence>
<dbReference type="InterPro" id="IPR020067">
    <property type="entry name" value="Frizzled_dom"/>
</dbReference>
<dbReference type="GO" id="GO:0035567">
    <property type="term" value="P:non-canonical Wnt signaling pathway"/>
    <property type="evidence" value="ECO:0007669"/>
    <property type="project" value="TreeGrafter"/>
</dbReference>
<evidence type="ECO:0000256" key="10">
    <source>
        <dbReference type="SAM" id="Phobius"/>
    </source>
</evidence>
<keyword evidence="5 10" id="KW-1133">Transmembrane helix</keyword>
<dbReference type="FunFam" id="1.10.2000.10:FF:000003">
    <property type="entry name" value="Frizzled class receptor 2"/>
    <property type="match status" value="1"/>
</dbReference>
<dbReference type="SUPFAM" id="SSF63501">
    <property type="entry name" value="Frizzled cysteine-rich domain"/>
    <property type="match status" value="1"/>
</dbReference>
<keyword evidence="7 9" id="KW-1015">Disulfide bond</keyword>
<evidence type="ECO:0000313" key="13">
    <source>
        <dbReference type="Ensembl" id="ENSOSIP00000006708.1"/>
    </source>
</evidence>
<sequence>MIQSEPEPRSMQGSGLVLGAVLRDSPHVKRPACFNQSVAVLSPCDRRMLEGCPPLILHTLKRPVAPTQPVRLAAGQCERVQIQSDPDPENPPGPSAAAVMTPCWFWITTLALGRFYPAVIGQHDRSFSVPDHGLCQSISVPLCADLAYNQTIMPNLLGHFSQEDAGMEVHQFFPLVQVQCSADLRFFLCSTYVPVCTVLAEAIPPCRALCERSRQGCEPLMNRFGFQWPTKLGCQNFPVYGMGQICVGQNSSDSSDPILELETRKTSPTFSCPLQLRVPPHLHYSFLGVKDCGAPCDPSRPHGLMYFTEEELRSSRLWVGTWAVLCCCSTLFTVLTFLRDPRRFRYPERPVVFMSGCCFMVAAVHAVGALLQDRAACLDQDTGYRVVVQGTQVELCTLLFSVLHFFGMAGSLWWVVLSLTWFLSAGMKWGHEAMEGLSPYFHLAAWAVPAAQTFMVLVTGQVEGDLLTGLCSVGVYSLDALRGFILVPLCVHLAVSTGLLLGGFVSLLRVRLILKVNGNRTEKLERLMARLGLFSVLHAVPAAAVVCCHVYELRMRPHWETAWRVKTCAYFGVPCPTENAQNVTPDLRVFLIKESMTMIGGVTAGVWIWSWKTLQSWSCCS</sequence>
<evidence type="ECO:0000256" key="4">
    <source>
        <dbReference type="ARBA" id="ARBA00022692"/>
    </source>
</evidence>
<keyword evidence="3" id="KW-0217">Developmental protein</keyword>
<dbReference type="PROSITE" id="PS50261">
    <property type="entry name" value="G_PROTEIN_RECEP_F2_4"/>
    <property type="match status" value="1"/>
</dbReference>
<keyword evidence="14" id="KW-1185">Reference proteome</keyword>
<feature type="domain" description="FZ" evidence="11">
    <location>
        <begin position="130"/>
        <end position="249"/>
    </location>
</feature>
<dbReference type="GO" id="GO:0042813">
    <property type="term" value="F:Wnt receptor activity"/>
    <property type="evidence" value="ECO:0007669"/>
    <property type="project" value="TreeGrafter"/>
</dbReference>
<dbReference type="AlphaFoldDB" id="A0A8C7X2N6"/>
<reference evidence="13" key="1">
    <citation type="submission" date="2025-08" db="UniProtKB">
        <authorList>
            <consortium name="Ensembl"/>
        </authorList>
    </citation>
    <scope>IDENTIFICATION</scope>
</reference>
<feature type="transmembrane region" description="Helical" evidence="10">
    <location>
        <begin position="527"/>
        <end position="546"/>
    </location>
</feature>
<feature type="disulfide bond" evidence="9">
    <location>
        <begin position="143"/>
        <end position="189"/>
    </location>
</feature>
<dbReference type="GO" id="GO:0017147">
    <property type="term" value="F:Wnt-protein binding"/>
    <property type="evidence" value="ECO:0007669"/>
    <property type="project" value="TreeGrafter"/>
</dbReference>
<evidence type="ECO:0000256" key="6">
    <source>
        <dbReference type="ARBA" id="ARBA00023136"/>
    </source>
</evidence>
<dbReference type="Proteomes" id="UP000694383">
    <property type="component" value="Unplaced"/>
</dbReference>